<proteinExistence type="predicted"/>
<evidence type="ECO:0000259" key="1">
    <source>
        <dbReference type="Pfam" id="PF00668"/>
    </source>
</evidence>
<evidence type="ECO:0000313" key="3">
    <source>
        <dbReference type="Proteomes" id="UP000297739"/>
    </source>
</evidence>
<evidence type="ECO:0000313" key="2">
    <source>
        <dbReference type="EMBL" id="TGE11596.1"/>
    </source>
</evidence>
<dbReference type="InterPro" id="IPR023213">
    <property type="entry name" value="CAT-like_dom_sf"/>
</dbReference>
<organism evidence="2 3">
    <name type="scientific">Hymenobacter elongatus</name>
    <dbReference type="NCBI Taxonomy" id="877208"/>
    <lineage>
        <taxon>Bacteria</taxon>
        <taxon>Pseudomonadati</taxon>
        <taxon>Bacteroidota</taxon>
        <taxon>Cytophagia</taxon>
        <taxon>Cytophagales</taxon>
        <taxon>Hymenobacteraceae</taxon>
        <taxon>Hymenobacter</taxon>
    </lineage>
</organism>
<dbReference type="PANTHER" id="PTHR45398">
    <property type="match status" value="1"/>
</dbReference>
<reference evidence="2 3" key="1">
    <citation type="submission" date="2019-04" db="EMBL/GenBank/DDBJ databases">
        <authorList>
            <person name="Feng G."/>
            <person name="Zhang J."/>
            <person name="Zhu H."/>
        </authorList>
    </citation>
    <scope>NUCLEOTIDE SEQUENCE [LARGE SCALE GENOMIC DNA]</scope>
    <source>
        <strain evidence="2 3">JCM 17223</strain>
    </source>
</reference>
<dbReference type="PANTHER" id="PTHR45398:SF1">
    <property type="entry name" value="ENZYME, PUTATIVE (JCVI)-RELATED"/>
    <property type="match status" value="1"/>
</dbReference>
<keyword evidence="3" id="KW-1185">Reference proteome</keyword>
<feature type="non-terminal residue" evidence="2">
    <location>
        <position position="513"/>
    </location>
</feature>
<sequence>EARAQQLLRSESVQAGFVLATGPLFQAAVFRHADGTDELLLVAHHLVVDGVSWRILLEDLSTLYNQARQGLALALPSKTDSLQAWQAQQQHFALSQTLQAQLTYWQAQHQAPVAALPKDHPEGRNQVQDAQVQSFLLPAALTEQLLTQTHRAYGTEVQELLLTALAQALQAHWGLHTVCLTLEGHGREWIGAELDVTRTVGWFTSKYPLVLDLSTAADSIDALIEVKEALRRIPGKGIGYGLLRYLHPAQPLAPAPASDIVFNYLGDFGSGAGATSQEATGVFTYSGQQRGASVSAHRERPTSLEVSALIVEGQLRVSVTYSQQHYQQRTITQVLAHYEQHLTGLIATVAATTARQLTPSDLTFAGLTRPELAALTAQVGGVQDVYGLTPLQEGMYYHWVQDPGSRAHAIQVAYRLQGHLQVALLEQSYAQLVQSYDVLRTCFSHHYGGRALQVVQPTVSGGFSFVDHAALAGAALTQALAQEKAADLARGFDLRKGSQMRLRVVQLGPDSFE</sequence>
<gene>
    <name evidence="2" type="ORF">E5J99_20845</name>
</gene>
<dbReference type="InterPro" id="IPR001242">
    <property type="entry name" value="Condensation_dom"/>
</dbReference>
<comment type="caution">
    <text evidence="2">The sequence shown here is derived from an EMBL/GenBank/DDBJ whole genome shotgun (WGS) entry which is preliminary data.</text>
</comment>
<dbReference type="Gene3D" id="3.30.559.30">
    <property type="entry name" value="Nonribosomal peptide synthetase, condensation domain"/>
    <property type="match status" value="1"/>
</dbReference>
<feature type="domain" description="Condensation" evidence="1">
    <location>
        <begin position="382"/>
        <end position="510"/>
    </location>
</feature>
<dbReference type="GO" id="GO:0003824">
    <property type="term" value="F:catalytic activity"/>
    <property type="evidence" value="ECO:0007669"/>
    <property type="project" value="InterPro"/>
</dbReference>
<dbReference type="RefSeq" id="WP_245319171.1">
    <property type="nucleotide sequence ID" value="NZ_SRLD01000095.1"/>
</dbReference>
<dbReference type="Pfam" id="PF00668">
    <property type="entry name" value="Condensation"/>
    <property type="match status" value="2"/>
</dbReference>
<dbReference type="SUPFAM" id="SSF52777">
    <property type="entry name" value="CoA-dependent acyltransferases"/>
    <property type="match status" value="3"/>
</dbReference>
<accession>A0A4Z0PE03</accession>
<dbReference type="AlphaFoldDB" id="A0A4Z0PE03"/>
<name>A0A4Z0PE03_9BACT</name>
<protein>
    <submittedName>
        <fullName evidence="2">Non-ribosomal peptide synthetase</fullName>
    </submittedName>
</protein>
<feature type="non-terminal residue" evidence="2">
    <location>
        <position position="1"/>
    </location>
</feature>
<feature type="domain" description="Condensation" evidence="1">
    <location>
        <begin position="6"/>
        <end position="361"/>
    </location>
</feature>
<dbReference type="Proteomes" id="UP000297739">
    <property type="component" value="Unassembled WGS sequence"/>
</dbReference>
<dbReference type="InterPro" id="IPR010060">
    <property type="entry name" value="NRPS_synth"/>
</dbReference>
<dbReference type="EMBL" id="SRLD01000095">
    <property type="protein sequence ID" value="TGE11596.1"/>
    <property type="molecule type" value="Genomic_DNA"/>
</dbReference>
<dbReference type="Gene3D" id="3.30.559.10">
    <property type="entry name" value="Chloramphenicol acetyltransferase-like domain"/>
    <property type="match status" value="2"/>
</dbReference>
<dbReference type="NCBIfam" id="TIGR01720">
    <property type="entry name" value="NRPS-para261"/>
    <property type="match status" value="1"/>
</dbReference>